<evidence type="ECO:0000256" key="11">
    <source>
        <dbReference type="SAM" id="Phobius"/>
    </source>
</evidence>
<evidence type="ECO:0000313" key="14">
    <source>
        <dbReference type="Proteomes" id="UP001615550"/>
    </source>
</evidence>
<evidence type="ECO:0000256" key="9">
    <source>
        <dbReference type="RuleBase" id="RU003613"/>
    </source>
</evidence>
<feature type="domain" description="ZipA C-terminal FtsZ-binding" evidence="12">
    <location>
        <begin position="124"/>
        <end position="255"/>
    </location>
</feature>
<proteinExistence type="inferred from homology"/>
<evidence type="ECO:0000256" key="10">
    <source>
        <dbReference type="SAM" id="MobiDB-lite"/>
    </source>
</evidence>
<keyword evidence="3 8" id="KW-0132">Cell division</keyword>
<evidence type="ECO:0000256" key="6">
    <source>
        <dbReference type="ARBA" id="ARBA00023136"/>
    </source>
</evidence>
<gene>
    <name evidence="13" type="ORF">ACD661_10380</name>
</gene>
<accession>A0ABW8DBM9</accession>
<comment type="function">
    <text evidence="8">Essential cell division protein that stabilizes the FtsZ protofilaments by cross-linking them and that serves as a cytoplasmic membrane anchor for the Z ring. Also required for the recruitment to the septal ring of downstream cell division proteins.</text>
</comment>
<dbReference type="Proteomes" id="UP001615550">
    <property type="component" value="Unassembled WGS sequence"/>
</dbReference>
<dbReference type="InterPro" id="IPR007449">
    <property type="entry name" value="ZipA_FtsZ-bd_C"/>
</dbReference>
<keyword evidence="14" id="KW-1185">Reference proteome</keyword>
<dbReference type="PANTHER" id="PTHR38685:SF1">
    <property type="entry name" value="CELL DIVISION PROTEIN ZIPA"/>
    <property type="match status" value="1"/>
</dbReference>
<feature type="region of interest" description="Disordered" evidence="10">
    <location>
        <begin position="31"/>
        <end position="55"/>
    </location>
</feature>
<dbReference type="SMART" id="SM00771">
    <property type="entry name" value="ZipA_C"/>
    <property type="match status" value="1"/>
</dbReference>
<organism evidence="13 14">
    <name type="scientific">Legionella lytica</name>
    <dbReference type="NCBI Taxonomy" id="96232"/>
    <lineage>
        <taxon>Bacteria</taxon>
        <taxon>Pseudomonadati</taxon>
        <taxon>Pseudomonadota</taxon>
        <taxon>Gammaproteobacteria</taxon>
        <taxon>Legionellales</taxon>
        <taxon>Legionellaceae</taxon>
        <taxon>Legionella</taxon>
    </lineage>
</organism>
<dbReference type="Gene3D" id="3.30.1400.10">
    <property type="entry name" value="ZipA, C-terminal FtsZ-binding domain"/>
    <property type="match status" value="1"/>
</dbReference>
<keyword evidence="5 11" id="KW-1133">Transmembrane helix</keyword>
<comment type="similarity">
    <text evidence="8">Belongs to the ZipA family.</text>
</comment>
<dbReference type="InterPro" id="IPR011919">
    <property type="entry name" value="Cell_div_ZipA"/>
</dbReference>
<sequence length="265" mass="29089">MQANWSLILNVLLLIGVIVAIGRLMKARRQGLNTVRQPKPSRGRAEPNPAYDGPSYNNDDIIAVRKLNAESAAAEKVKNNATPSQPRLMPEDEEAVLNTDTQTTPRVDLGQVDACEQEPVEEATGPTHMMFLLAKESRQFAGYELLQTVLAAGLRFGDNGLFHRHQFTNGDGPIICSLAAATATGIFDLQNIGAFSVRGLCLYMQATNNPKIDAQRFATMLDTAKQLSDGLDAHLLDEQRRPLTEERIARYQQALNLNHLDAALA</sequence>
<evidence type="ECO:0000256" key="4">
    <source>
        <dbReference type="ARBA" id="ARBA00022692"/>
    </source>
</evidence>
<evidence type="ECO:0000256" key="3">
    <source>
        <dbReference type="ARBA" id="ARBA00022618"/>
    </source>
</evidence>
<dbReference type="EMBL" id="JBGORX010000003">
    <property type="protein sequence ID" value="MFJ1268964.1"/>
    <property type="molecule type" value="Genomic_DNA"/>
</dbReference>
<evidence type="ECO:0000256" key="5">
    <source>
        <dbReference type="ARBA" id="ARBA00022989"/>
    </source>
</evidence>
<dbReference type="Pfam" id="PF04354">
    <property type="entry name" value="ZipA_C"/>
    <property type="match status" value="1"/>
</dbReference>
<dbReference type="InterPro" id="IPR036765">
    <property type="entry name" value="ZipA_FtsZ-bd_C_sf"/>
</dbReference>
<evidence type="ECO:0000313" key="13">
    <source>
        <dbReference type="EMBL" id="MFJ1268964.1"/>
    </source>
</evidence>
<dbReference type="RefSeq" id="WP_400187788.1">
    <property type="nucleotide sequence ID" value="NZ_JBGORX010000003.1"/>
</dbReference>
<dbReference type="PANTHER" id="PTHR38685">
    <property type="entry name" value="CELL DIVISION PROTEIN ZIPA"/>
    <property type="match status" value="1"/>
</dbReference>
<dbReference type="GO" id="GO:0051301">
    <property type="term" value="P:cell division"/>
    <property type="evidence" value="ECO:0007669"/>
    <property type="project" value="UniProtKB-KW"/>
</dbReference>
<comment type="caution">
    <text evidence="13">The sequence shown here is derived from an EMBL/GenBank/DDBJ whole genome shotgun (WGS) entry which is preliminary data.</text>
</comment>
<feature type="transmembrane region" description="Helical" evidence="11">
    <location>
        <begin position="6"/>
        <end position="25"/>
    </location>
</feature>
<evidence type="ECO:0000256" key="7">
    <source>
        <dbReference type="ARBA" id="ARBA00023306"/>
    </source>
</evidence>
<reference evidence="13 14" key="1">
    <citation type="submission" date="2024-08" db="EMBL/GenBank/DDBJ databases">
        <title>Draft Genome Sequence of Legionella lytica strain DSB2004, Isolated From a Fire Sprinkler System.</title>
        <authorList>
            <person name="Everhart A.D."/>
            <person name="Kidane D.T."/>
            <person name="Farone A.L."/>
            <person name="Farone M.B."/>
        </authorList>
    </citation>
    <scope>NUCLEOTIDE SEQUENCE [LARGE SCALE GENOMIC DNA]</scope>
    <source>
        <strain evidence="13 14">DSB2004</strain>
    </source>
</reference>
<evidence type="ECO:0000256" key="8">
    <source>
        <dbReference type="RuleBase" id="RU003612"/>
    </source>
</evidence>
<dbReference type="SUPFAM" id="SSF64383">
    <property type="entry name" value="Cell-division protein ZipA, C-terminal domain"/>
    <property type="match status" value="1"/>
</dbReference>
<keyword evidence="4 9" id="KW-0812">Transmembrane</keyword>
<keyword evidence="7 8" id="KW-0131">Cell cycle</keyword>
<protein>
    <recommendedName>
        <fullName evidence="8">Cell division protein ZipA</fullName>
    </recommendedName>
</protein>
<evidence type="ECO:0000259" key="12">
    <source>
        <dbReference type="SMART" id="SM00771"/>
    </source>
</evidence>
<evidence type="ECO:0000256" key="2">
    <source>
        <dbReference type="ARBA" id="ARBA00022519"/>
    </source>
</evidence>
<keyword evidence="1 9" id="KW-1003">Cell membrane</keyword>
<name>A0ABW8DBM9_9GAMM</name>
<keyword evidence="6 9" id="KW-0472">Membrane</keyword>
<comment type="subcellular location">
    <subcellularLocation>
        <location evidence="9">Cell inner membrane</location>
        <topology evidence="9">Single-pass type I membrane protein</topology>
    </subcellularLocation>
</comment>
<keyword evidence="2 9" id="KW-0997">Cell inner membrane</keyword>
<evidence type="ECO:0000256" key="1">
    <source>
        <dbReference type="ARBA" id="ARBA00022475"/>
    </source>
</evidence>